<dbReference type="EMBL" id="LN856924">
    <property type="protein sequence ID" value="CDP94064.1"/>
    <property type="molecule type" value="Genomic_DNA"/>
</dbReference>
<evidence type="ECO:0000256" key="1">
    <source>
        <dbReference type="SAM" id="MobiDB-lite"/>
    </source>
</evidence>
<accession>A0A4E9EWS4</accession>
<sequence length="95" mass="11332">MIKSAKSGKRTVRTSTSEKENLRNLQKFDRTSNPTLRKVQNEARKNEIGNIPTERSTTDWQWECVGRCKKRWTIRSINQQVSQFKIKYSADYYRM</sequence>
<name>A0A0K0IXS1_BRUMA</name>
<dbReference type="EMBL" id="CAAKNF010000196">
    <property type="protein sequence ID" value="VIO88644.1"/>
    <property type="molecule type" value="Genomic_DNA"/>
</dbReference>
<evidence type="ECO:0000313" key="3">
    <source>
        <dbReference type="EMBL" id="VIO88644.1"/>
    </source>
</evidence>
<evidence type="ECO:0000313" key="5">
    <source>
        <dbReference type="WBParaSite" id="Bm13417.1"/>
    </source>
</evidence>
<gene>
    <name evidence="2 5 6" type="ORF">Bm13417</name>
    <name evidence="3" type="ORF">BM_BM13417</name>
    <name evidence="2" type="ORF">BM_Bm13417</name>
</gene>
<feature type="compositionally biased region" description="Basic residues" evidence="1">
    <location>
        <begin position="1"/>
        <end position="12"/>
    </location>
</feature>
<dbReference type="CTD" id="66057853"/>
<dbReference type="WBParaSite" id="Bm13417.1">
    <property type="protein sequence ID" value="Bm13417.1"/>
    <property type="gene ID" value="WBGene00233678"/>
</dbReference>
<feature type="compositionally biased region" description="Basic and acidic residues" evidence="1">
    <location>
        <begin position="16"/>
        <end position="30"/>
    </location>
</feature>
<organism evidence="4 5">
    <name type="scientific">Brugia malayi</name>
    <name type="common">Filarial nematode worm</name>
    <dbReference type="NCBI Taxonomy" id="6279"/>
    <lineage>
        <taxon>Eukaryota</taxon>
        <taxon>Metazoa</taxon>
        <taxon>Ecdysozoa</taxon>
        <taxon>Nematoda</taxon>
        <taxon>Chromadorea</taxon>
        <taxon>Rhabditida</taxon>
        <taxon>Spirurina</taxon>
        <taxon>Spiruromorpha</taxon>
        <taxon>Filarioidea</taxon>
        <taxon>Onchocercidae</taxon>
        <taxon>Brugia</taxon>
    </lineage>
</organism>
<proteinExistence type="predicted"/>
<dbReference type="RefSeq" id="XP_042931024.1">
    <property type="nucleotide sequence ID" value="XM_043075090.1"/>
</dbReference>
<feature type="region of interest" description="Disordered" evidence="1">
    <location>
        <begin position="1"/>
        <end position="32"/>
    </location>
</feature>
<dbReference type="GeneID" id="66057853"/>
<reference evidence="3" key="3">
    <citation type="submission" date="2019-04" db="EMBL/GenBank/DDBJ databases">
        <authorList>
            <person name="Howe K."/>
            <person name="Paulini M."/>
            <person name="Williams G."/>
        </authorList>
    </citation>
    <scope>NUCLEOTIDE SEQUENCE [LARGE SCALE GENOMIC DNA]</scope>
    <source>
        <strain evidence="3">FR3</strain>
    </source>
</reference>
<dbReference type="AlphaFoldDB" id="A0A0K0IXS1"/>
<reference evidence="5" key="4">
    <citation type="submission" date="2019-12" db="UniProtKB">
        <authorList>
            <consortium name="WormBaseParasite"/>
        </authorList>
    </citation>
    <scope>IDENTIFICATION</scope>
</reference>
<dbReference type="Proteomes" id="UP000006672">
    <property type="component" value="Unassembled WGS sequence"/>
</dbReference>
<accession>A0A0K0IXS1</accession>
<reference evidence="2" key="2">
    <citation type="submission" date="2012-12" db="EMBL/GenBank/DDBJ databases">
        <authorList>
            <person name="Gao Y.W."/>
            <person name="Fan S.T."/>
            <person name="Sun H.T."/>
            <person name="Wang Z."/>
            <person name="Gao X.L."/>
            <person name="Li Y.G."/>
            <person name="Wang T.C."/>
            <person name="Zhang K."/>
            <person name="Xu W.W."/>
            <person name="Yu Z.J."/>
            <person name="Xia X.Z."/>
        </authorList>
    </citation>
    <scope>NUCLEOTIDE SEQUENCE</scope>
    <source>
        <strain evidence="2">FR3</strain>
    </source>
</reference>
<dbReference type="KEGG" id="bmy:BM_BM13417"/>
<reference evidence="2 4" key="1">
    <citation type="journal article" date="2007" name="Science">
        <title>Draft genome of the filarial nematode parasite Brugia malayi.</title>
        <authorList>
            <person name="Ghedin E."/>
            <person name="Wang S."/>
            <person name="Spiro D."/>
            <person name="Caler E."/>
            <person name="Zhao Q."/>
            <person name="Crabtree J."/>
            <person name="Allen J.E."/>
            <person name="Delcher A.L."/>
            <person name="Guiliano D.B."/>
            <person name="Miranda-Saavedra D."/>
            <person name="Angiuoli S.V."/>
            <person name="Creasy T."/>
            <person name="Amedeo P."/>
            <person name="Haas B."/>
            <person name="El-Sayed N.M."/>
            <person name="Wortman J.R."/>
            <person name="Feldblyum T."/>
            <person name="Tallon L."/>
            <person name="Schatz M."/>
            <person name="Shumway M."/>
            <person name="Koo H."/>
            <person name="Salzberg S.L."/>
            <person name="Schobel S."/>
            <person name="Pertea M."/>
            <person name="Pop M."/>
            <person name="White O."/>
            <person name="Barton G.J."/>
            <person name="Carlow C.K."/>
            <person name="Crawford M.J."/>
            <person name="Daub J."/>
            <person name="Dimmic M.W."/>
            <person name="Estes C.F."/>
            <person name="Foster J.M."/>
            <person name="Ganatra M."/>
            <person name="Gregory W.F."/>
            <person name="Johnson N.M."/>
            <person name="Jin J."/>
            <person name="Komuniecki R."/>
            <person name="Korf I."/>
            <person name="Kumar S."/>
            <person name="Laney S."/>
            <person name="Li B.W."/>
            <person name="Li W."/>
            <person name="Lindblom T.H."/>
            <person name="Lustigman S."/>
            <person name="Ma D."/>
            <person name="Maina C.V."/>
            <person name="Martin D.M."/>
            <person name="McCarter J.P."/>
            <person name="McReynolds L."/>
            <person name="Mitreva M."/>
            <person name="Nutman T.B."/>
            <person name="Parkinson J."/>
            <person name="Peregrin-Alvarez J.M."/>
            <person name="Poole C."/>
            <person name="Ren Q."/>
            <person name="Saunders L."/>
            <person name="Sluder A.E."/>
            <person name="Smith K."/>
            <person name="Stanke M."/>
            <person name="Unnasch T.R."/>
            <person name="Ware J."/>
            <person name="Wei A.D."/>
            <person name="Weil G."/>
            <person name="Williams D.J."/>
            <person name="Zhang Y."/>
            <person name="Williams S.A."/>
            <person name="Fraser-Liggett C."/>
            <person name="Slatko B."/>
            <person name="Blaxter M.L."/>
            <person name="Scott A.L."/>
        </authorList>
    </citation>
    <scope>NUCLEOTIDE SEQUENCE</scope>
    <source>
        <strain evidence="2 4">FR3</strain>
    </source>
</reference>
<evidence type="ECO:0000313" key="4">
    <source>
        <dbReference type="Proteomes" id="UP000006672"/>
    </source>
</evidence>
<evidence type="ECO:0000313" key="2">
    <source>
        <dbReference type="EMBL" id="CDP94064.1"/>
    </source>
</evidence>
<keyword evidence="4" id="KW-1185">Reference proteome</keyword>
<evidence type="ECO:0000313" key="6">
    <source>
        <dbReference type="WormBase" id="Bm13417"/>
    </source>
</evidence>
<protein>
    <submittedName>
        <fullName evidence="2 5">Bm13417</fullName>
    </submittedName>
</protein>
<dbReference type="WormBase" id="Bm13417">
    <property type="protein sequence ID" value="BM37060"/>
    <property type="gene ID" value="WBGene00233678"/>
</dbReference>